<protein>
    <submittedName>
        <fullName evidence="2">(northern house mosquito) hypothetical protein</fullName>
    </submittedName>
</protein>
<dbReference type="EMBL" id="HBUE01126995">
    <property type="protein sequence ID" value="CAG6494972.1"/>
    <property type="molecule type" value="Transcribed_RNA"/>
</dbReference>
<dbReference type="EMBL" id="HBUE01126999">
    <property type="protein sequence ID" value="CAG6494984.1"/>
    <property type="molecule type" value="Transcribed_RNA"/>
</dbReference>
<dbReference type="AlphaFoldDB" id="A0A8D8CJK4"/>
<evidence type="ECO:0000313" key="2">
    <source>
        <dbReference type="EMBL" id="CAG6494978.1"/>
    </source>
</evidence>
<accession>A0A8D8CJK4</accession>
<organism evidence="2">
    <name type="scientific">Culex pipiens</name>
    <name type="common">House mosquito</name>
    <dbReference type="NCBI Taxonomy" id="7175"/>
    <lineage>
        <taxon>Eukaryota</taxon>
        <taxon>Metazoa</taxon>
        <taxon>Ecdysozoa</taxon>
        <taxon>Arthropoda</taxon>
        <taxon>Hexapoda</taxon>
        <taxon>Insecta</taxon>
        <taxon>Pterygota</taxon>
        <taxon>Neoptera</taxon>
        <taxon>Endopterygota</taxon>
        <taxon>Diptera</taxon>
        <taxon>Nematocera</taxon>
        <taxon>Culicoidea</taxon>
        <taxon>Culicidae</taxon>
        <taxon>Culicinae</taxon>
        <taxon>Culicini</taxon>
        <taxon>Culex</taxon>
        <taxon>Culex</taxon>
    </lineage>
</organism>
<dbReference type="EMBL" id="HBUE01126997">
    <property type="protein sequence ID" value="CAG6494978.1"/>
    <property type="molecule type" value="Transcribed_RNA"/>
</dbReference>
<proteinExistence type="predicted"/>
<name>A0A8D8CJK4_CULPI</name>
<dbReference type="EMBL" id="HBUE01126994">
    <property type="protein sequence ID" value="CAG6494969.1"/>
    <property type="molecule type" value="Transcribed_RNA"/>
</dbReference>
<feature type="region of interest" description="Disordered" evidence="1">
    <location>
        <begin position="58"/>
        <end position="77"/>
    </location>
</feature>
<evidence type="ECO:0000256" key="1">
    <source>
        <dbReference type="SAM" id="MobiDB-lite"/>
    </source>
</evidence>
<reference evidence="2" key="1">
    <citation type="submission" date="2021-05" db="EMBL/GenBank/DDBJ databases">
        <authorList>
            <person name="Alioto T."/>
            <person name="Alioto T."/>
            <person name="Gomez Garrido J."/>
        </authorList>
    </citation>
    <scope>NUCLEOTIDE SEQUENCE</scope>
</reference>
<sequence>MRLIQHPTGRTQTPMNCYEIRQSWPLKKNSRMSKLLREVQPDDLDRHRARLPEVQRLFSQSRRGGQAPVSIKSRLDRHQARLPEVQRLFSQSRRGGQAPVSIKSRLDRHRARLPEVQRLFSQLRRGGQAPVSIKSRLDRHRARLPEVQRLFSQSRLEAQVARNSERHLQPILTQQMIHPRVNAPVPN</sequence>
<dbReference type="EMBL" id="HBUE01126996">
    <property type="protein sequence ID" value="CAG6494975.1"/>
    <property type="molecule type" value="Transcribed_RNA"/>
</dbReference>
<dbReference type="EMBL" id="HBUE01126998">
    <property type="protein sequence ID" value="CAG6494981.1"/>
    <property type="molecule type" value="Transcribed_RNA"/>
</dbReference>